<evidence type="ECO:0000256" key="1">
    <source>
        <dbReference type="SAM" id="MobiDB-lite"/>
    </source>
</evidence>
<evidence type="ECO:0000313" key="6">
    <source>
        <dbReference type="Proteomes" id="UP001589828"/>
    </source>
</evidence>
<feature type="compositionally biased region" description="Basic and acidic residues" evidence="1">
    <location>
        <begin position="359"/>
        <end position="370"/>
    </location>
</feature>
<sequence length="379" mass="41522">MKKKFKSLFFLSTALLLLCNWPAAAHTEGVADDLHSLQGVLSQLYDQMLPLSSGLIGVSRAIGGFAALWFIGARVWKHLAAAEPIDIYPLLRPFAIGFCVAFFPLVLRLMNGVLQPVVTATEGMVARSNQAIEQLLSDKPESGEGQASANPDADPDKWYQYSHPDGSNQSAGNPISDAFSGWNIKNWARKFIYEVLNVLFQAAALCLDTIRTFKLIVLAILGPLCFGLSIFDGFQHSLKQWIARYVNVFMWLPVANIFGAIIAKIQVNMLLAMQSGNLGGNEFGNTSTVYLIFLLIGIIGYFTVPSIANYIMNVGGHALFAKTSGLASMAVSWFSGSVMQSFIAGNQYRSVQHSQHQQKNGDTHHFKESKLSGNPPKKQ</sequence>
<organism evidence="5 6">
    <name type="scientific">Mucilaginibacter angelicae</name>
    <dbReference type="NCBI Taxonomy" id="869718"/>
    <lineage>
        <taxon>Bacteria</taxon>
        <taxon>Pseudomonadati</taxon>
        <taxon>Bacteroidota</taxon>
        <taxon>Sphingobacteriia</taxon>
        <taxon>Sphingobacteriales</taxon>
        <taxon>Sphingobacteriaceae</taxon>
        <taxon>Mucilaginibacter</taxon>
    </lineage>
</organism>
<feature type="transmembrane region" description="Helical" evidence="2">
    <location>
        <begin position="51"/>
        <end position="75"/>
    </location>
</feature>
<keyword evidence="3" id="KW-0732">Signal</keyword>
<dbReference type="Proteomes" id="UP001589828">
    <property type="component" value="Unassembled WGS sequence"/>
</dbReference>
<accession>A0ABV6L598</accession>
<dbReference type="RefSeq" id="WP_377022503.1">
    <property type="nucleotide sequence ID" value="NZ_JBHLTS010000021.1"/>
</dbReference>
<evidence type="ECO:0000313" key="5">
    <source>
        <dbReference type="EMBL" id="MFC0514659.1"/>
    </source>
</evidence>
<feature type="transmembrane region" description="Helical" evidence="2">
    <location>
        <begin position="246"/>
        <end position="267"/>
    </location>
</feature>
<feature type="signal peptide" evidence="3">
    <location>
        <begin position="1"/>
        <end position="25"/>
    </location>
</feature>
<feature type="transmembrane region" description="Helical" evidence="2">
    <location>
        <begin position="87"/>
        <end position="107"/>
    </location>
</feature>
<dbReference type="Pfam" id="PF07863">
    <property type="entry name" value="CtnDOT_TraJ"/>
    <property type="match status" value="1"/>
</dbReference>
<proteinExistence type="predicted"/>
<evidence type="ECO:0000256" key="3">
    <source>
        <dbReference type="SAM" id="SignalP"/>
    </source>
</evidence>
<dbReference type="NCBIfam" id="TIGR03782">
    <property type="entry name" value="Bac_Flav_CT_J"/>
    <property type="match status" value="1"/>
</dbReference>
<gene>
    <name evidence="5" type="primary">traJ</name>
    <name evidence="5" type="ORF">ACFFGT_10620</name>
</gene>
<dbReference type="EMBL" id="JBHLTS010000021">
    <property type="protein sequence ID" value="MFC0514659.1"/>
    <property type="molecule type" value="Genomic_DNA"/>
</dbReference>
<evidence type="ECO:0000259" key="4">
    <source>
        <dbReference type="Pfam" id="PF07863"/>
    </source>
</evidence>
<name>A0ABV6L598_9SPHI</name>
<feature type="region of interest" description="Disordered" evidence="1">
    <location>
        <begin position="353"/>
        <end position="379"/>
    </location>
</feature>
<comment type="caution">
    <text evidence="5">The sequence shown here is derived from an EMBL/GenBank/DDBJ whole genome shotgun (WGS) entry which is preliminary data.</text>
</comment>
<reference evidence="5 6" key="1">
    <citation type="submission" date="2024-09" db="EMBL/GenBank/DDBJ databases">
        <authorList>
            <person name="Sun Q."/>
            <person name="Mori K."/>
        </authorList>
    </citation>
    <scope>NUCLEOTIDE SEQUENCE [LARGE SCALE GENOMIC DNA]</scope>
    <source>
        <strain evidence="5 6">NCAIM B.02415</strain>
    </source>
</reference>
<evidence type="ECO:0000256" key="2">
    <source>
        <dbReference type="SAM" id="Phobius"/>
    </source>
</evidence>
<keyword evidence="6" id="KW-1185">Reference proteome</keyword>
<feature type="domain" description="Conjugative transposon TraJ C-terminal" evidence="4">
    <location>
        <begin position="33"/>
        <end position="359"/>
    </location>
</feature>
<keyword evidence="2" id="KW-0812">Transmembrane</keyword>
<feature type="chain" id="PRO_5047459622" evidence="3">
    <location>
        <begin position="26"/>
        <end position="379"/>
    </location>
</feature>
<dbReference type="InterPro" id="IPR022393">
    <property type="entry name" value="Conjugative_transposon_TraJ"/>
</dbReference>
<keyword evidence="2" id="KW-1133">Transmembrane helix</keyword>
<protein>
    <submittedName>
        <fullName evidence="5">Conjugative transposon protein TraJ</fullName>
    </submittedName>
</protein>
<feature type="transmembrane region" description="Helical" evidence="2">
    <location>
        <begin position="215"/>
        <end position="234"/>
    </location>
</feature>
<dbReference type="InterPro" id="IPR012424">
    <property type="entry name" value="Conjugative_transposon_TraJ_C"/>
</dbReference>
<keyword evidence="2" id="KW-0472">Membrane</keyword>
<feature type="transmembrane region" description="Helical" evidence="2">
    <location>
        <begin position="287"/>
        <end position="312"/>
    </location>
</feature>